<keyword evidence="3 5" id="KW-0479">Metal-binding</keyword>
<dbReference type="EC" id="1.15.1.1" evidence="2 6"/>
<dbReference type="PROSITE" id="PS00088">
    <property type="entry name" value="SOD_MN"/>
    <property type="match status" value="1"/>
</dbReference>
<dbReference type="InterPro" id="IPR036324">
    <property type="entry name" value="Mn/Fe_SOD_N_sf"/>
</dbReference>
<evidence type="ECO:0000256" key="4">
    <source>
        <dbReference type="ARBA" id="ARBA00023002"/>
    </source>
</evidence>
<evidence type="ECO:0000256" key="6">
    <source>
        <dbReference type="RuleBase" id="RU000414"/>
    </source>
</evidence>
<comment type="caution">
    <text evidence="9">The sequence shown here is derived from an EMBL/GenBank/DDBJ whole genome shotgun (WGS) entry which is preliminary data.</text>
</comment>
<evidence type="ECO:0000256" key="3">
    <source>
        <dbReference type="ARBA" id="ARBA00022723"/>
    </source>
</evidence>
<dbReference type="Pfam" id="PF02777">
    <property type="entry name" value="Sod_Fe_C"/>
    <property type="match status" value="1"/>
</dbReference>
<dbReference type="FunFam" id="1.10.287.990:FF:000001">
    <property type="entry name" value="Superoxide dismutase"/>
    <property type="match status" value="1"/>
</dbReference>
<dbReference type="FunFam" id="3.55.40.20:FF:000001">
    <property type="entry name" value="Superoxide dismutase"/>
    <property type="match status" value="1"/>
</dbReference>
<dbReference type="PIRSF" id="PIRSF000349">
    <property type="entry name" value="SODismutase"/>
    <property type="match status" value="1"/>
</dbReference>
<keyword evidence="4 6" id="KW-0560">Oxidoreductase</keyword>
<dbReference type="Gene3D" id="3.55.40.20">
    <property type="entry name" value="Iron/manganese superoxide dismutase, C-terminal domain"/>
    <property type="match status" value="1"/>
</dbReference>
<feature type="binding site" evidence="5">
    <location>
        <position position="168"/>
    </location>
    <ligand>
        <name>Mn(2+)</name>
        <dbReference type="ChEBI" id="CHEBI:29035"/>
    </ligand>
</feature>
<gene>
    <name evidence="9" type="ORF">UV20_C0017G0007</name>
</gene>
<comment type="catalytic activity">
    <reaction evidence="6">
        <text>2 superoxide + 2 H(+) = H2O2 + O2</text>
        <dbReference type="Rhea" id="RHEA:20696"/>
        <dbReference type="ChEBI" id="CHEBI:15378"/>
        <dbReference type="ChEBI" id="CHEBI:15379"/>
        <dbReference type="ChEBI" id="CHEBI:16240"/>
        <dbReference type="ChEBI" id="CHEBI:18421"/>
        <dbReference type="EC" id="1.15.1.1"/>
    </reaction>
</comment>
<dbReference type="SUPFAM" id="SSF54719">
    <property type="entry name" value="Fe,Mn superoxide dismutase (SOD), C-terminal domain"/>
    <property type="match status" value="1"/>
</dbReference>
<reference evidence="9 10" key="1">
    <citation type="journal article" date="2015" name="Nature">
        <title>rRNA introns, odd ribosomes, and small enigmatic genomes across a large radiation of phyla.</title>
        <authorList>
            <person name="Brown C.T."/>
            <person name="Hug L.A."/>
            <person name="Thomas B.C."/>
            <person name="Sharon I."/>
            <person name="Castelle C.J."/>
            <person name="Singh A."/>
            <person name="Wilkins M.J."/>
            <person name="Williams K.H."/>
            <person name="Banfield J.F."/>
        </authorList>
    </citation>
    <scope>NUCLEOTIDE SEQUENCE [LARGE SCALE GENOMIC DNA]</scope>
</reference>
<dbReference type="PATRIC" id="fig|1619039.3.peg.1128"/>
<dbReference type="Pfam" id="PF00081">
    <property type="entry name" value="Sod_Fe_N"/>
    <property type="match status" value="1"/>
</dbReference>
<dbReference type="Gene3D" id="1.10.287.990">
    <property type="entry name" value="Fe,Mn superoxide dismutase (SOD) domain"/>
    <property type="match status" value="1"/>
</dbReference>
<dbReference type="AlphaFoldDB" id="A0A0G1D293"/>
<accession>A0A0G1D293</accession>
<dbReference type="SUPFAM" id="SSF46609">
    <property type="entry name" value="Fe,Mn superoxide dismutase (SOD), N-terminal domain"/>
    <property type="match status" value="1"/>
</dbReference>
<dbReference type="InterPro" id="IPR001189">
    <property type="entry name" value="Mn/Fe_SOD"/>
</dbReference>
<dbReference type="EMBL" id="LCDO01000017">
    <property type="protein sequence ID" value="KKS56088.1"/>
    <property type="molecule type" value="Genomic_DNA"/>
</dbReference>
<dbReference type="GO" id="GO:0005737">
    <property type="term" value="C:cytoplasm"/>
    <property type="evidence" value="ECO:0007669"/>
    <property type="project" value="TreeGrafter"/>
</dbReference>
<dbReference type="InterPro" id="IPR019833">
    <property type="entry name" value="Mn/Fe_SOD_BS"/>
</dbReference>
<feature type="binding site" evidence="5">
    <location>
        <position position="26"/>
    </location>
    <ligand>
        <name>Mn(2+)</name>
        <dbReference type="ChEBI" id="CHEBI:29035"/>
    </ligand>
</feature>
<evidence type="ECO:0000256" key="1">
    <source>
        <dbReference type="ARBA" id="ARBA00008714"/>
    </source>
</evidence>
<dbReference type="Proteomes" id="UP000034837">
    <property type="component" value="Unassembled WGS sequence"/>
</dbReference>
<dbReference type="GO" id="GO:0004784">
    <property type="term" value="F:superoxide dismutase activity"/>
    <property type="evidence" value="ECO:0007669"/>
    <property type="project" value="UniProtKB-EC"/>
</dbReference>
<dbReference type="GO" id="GO:0046872">
    <property type="term" value="F:metal ion binding"/>
    <property type="evidence" value="ECO:0007669"/>
    <property type="project" value="UniProtKB-KW"/>
</dbReference>
<comment type="function">
    <text evidence="6">Destroys radicals which are normally produced within the cells and which are toxic to biological systems.</text>
</comment>
<organism evidence="9 10">
    <name type="scientific">Candidatus Magasanikbacteria bacterium GW2011_GWA2_42_32</name>
    <dbReference type="NCBI Taxonomy" id="1619039"/>
    <lineage>
        <taxon>Bacteria</taxon>
        <taxon>Candidatus Magasanikiibacteriota</taxon>
    </lineage>
</organism>
<evidence type="ECO:0000256" key="2">
    <source>
        <dbReference type="ARBA" id="ARBA00012682"/>
    </source>
</evidence>
<evidence type="ECO:0000313" key="9">
    <source>
        <dbReference type="EMBL" id="KKS56088.1"/>
    </source>
</evidence>
<protein>
    <recommendedName>
        <fullName evidence="2 6">Superoxide dismutase</fullName>
        <ecNumber evidence="2 6">1.15.1.1</ecNumber>
    </recommendedName>
</protein>
<comment type="similarity">
    <text evidence="1 6">Belongs to the iron/manganese superoxide dismutase family.</text>
</comment>
<dbReference type="PANTHER" id="PTHR43595">
    <property type="entry name" value="37S RIBOSOMAL PROTEIN S26, MITOCHONDRIAL"/>
    <property type="match status" value="1"/>
</dbReference>
<feature type="domain" description="Manganese/iron superoxide dismutase N-terminal" evidence="7">
    <location>
        <begin position="2"/>
        <end position="88"/>
    </location>
</feature>
<feature type="binding site" evidence="5">
    <location>
        <position position="164"/>
    </location>
    <ligand>
        <name>Mn(2+)</name>
        <dbReference type="ChEBI" id="CHEBI:29035"/>
    </ligand>
</feature>
<sequence>MFELPPLPYAYDTLEPYIDARTMEIHYAKHHQGYIDKLNTALKDYPGLQNKSIEELLSNLNEIPEKIRDQVRNQGGGHHNHSLFWKIMGHRKTATPTGSILTTVENSFGSFEEFKMKFTEVAINHFGSGWAWLVADSSNNLIIRSTSNQDSPISEKQKPILELDLWEHAYYLKYQNKRAEYIDAWWNVVNWEAVEQNMA</sequence>
<proteinExistence type="inferred from homology"/>
<evidence type="ECO:0000256" key="5">
    <source>
        <dbReference type="PIRSR" id="PIRSR000349-1"/>
    </source>
</evidence>
<evidence type="ECO:0000313" key="10">
    <source>
        <dbReference type="Proteomes" id="UP000034837"/>
    </source>
</evidence>
<evidence type="ECO:0000259" key="7">
    <source>
        <dbReference type="Pfam" id="PF00081"/>
    </source>
</evidence>
<feature type="binding site" evidence="5">
    <location>
        <position position="81"/>
    </location>
    <ligand>
        <name>Mn(2+)</name>
        <dbReference type="ChEBI" id="CHEBI:29035"/>
    </ligand>
</feature>
<dbReference type="InterPro" id="IPR019832">
    <property type="entry name" value="Mn/Fe_SOD_C"/>
</dbReference>
<dbReference type="InterPro" id="IPR019831">
    <property type="entry name" value="Mn/Fe_SOD_N"/>
</dbReference>
<dbReference type="InterPro" id="IPR036314">
    <property type="entry name" value="SOD_C_sf"/>
</dbReference>
<feature type="domain" description="Manganese/iron superoxide dismutase C-terminal" evidence="8">
    <location>
        <begin position="96"/>
        <end position="197"/>
    </location>
</feature>
<dbReference type="PANTHER" id="PTHR43595:SF2">
    <property type="entry name" value="SMALL RIBOSOMAL SUBUNIT PROTEIN MS42"/>
    <property type="match status" value="1"/>
</dbReference>
<evidence type="ECO:0000259" key="8">
    <source>
        <dbReference type="Pfam" id="PF02777"/>
    </source>
</evidence>
<name>A0A0G1D293_9BACT</name>
<dbReference type="PRINTS" id="PR01703">
    <property type="entry name" value="MNSODISMTASE"/>
</dbReference>